<dbReference type="Proteomes" id="UP000765509">
    <property type="component" value="Unassembled WGS sequence"/>
</dbReference>
<gene>
    <name evidence="1" type="ORF">O181_109763</name>
</gene>
<name>A0A9Q3PQ54_9BASI</name>
<evidence type="ECO:0000313" key="1">
    <source>
        <dbReference type="EMBL" id="MBW0570048.1"/>
    </source>
</evidence>
<comment type="caution">
    <text evidence="1">The sequence shown here is derived from an EMBL/GenBank/DDBJ whole genome shotgun (WGS) entry which is preliminary data.</text>
</comment>
<evidence type="ECO:0000313" key="2">
    <source>
        <dbReference type="Proteomes" id="UP000765509"/>
    </source>
</evidence>
<dbReference type="EMBL" id="AVOT02085534">
    <property type="protein sequence ID" value="MBW0570048.1"/>
    <property type="molecule type" value="Genomic_DNA"/>
</dbReference>
<proteinExistence type="predicted"/>
<accession>A0A9Q3PQ54</accession>
<dbReference type="AlphaFoldDB" id="A0A9Q3PQ54"/>
<protein>
    <submittedName>
        <fullName evidence="1">Uncharacterized protein</fullName>
    </submittedName>
</protein>
<sequence>MTTSCQLQPETSSSRRSNCLSPLPFPAAQVFQRRDPWPIRVTREDPNVVSENQDAVARILRRVDRKSREVIMYANDRMIPGTASEEMASKFAWYEDELINDFQRAFDYLGRDS</sequence>
<reference evidence="1" key="1">
    <citation type="submission" date="2021-03" db="EMBL/GenBank/DDBJ databases">
        <title>Draft genome sequence of rust myrtle Austropuccinia psidii MF-1, a brazilian biotype.</title>
        <authorList>
            <person name="Quecine M.C."/>
            <person name="Pachon D.M.R."/>
            <person name="Bonatelli M.L."/>
            <person name="Correr F.H."/>
            <person name="Franceschini L.M."/>
            <person name="Leite T.F."/>
            <person name="Margarido G.R.A."/>
            <person name="Almeida C.A."/>
            <person name="Ferrarezi J.A."/>
            <person name="Labate C.A."/>
        </authorList>
    </citation>
    <scope>NUCLEOTIDE SEQUENCE</scope>
    <source>
        <strain evidence="1">MF-1</strain>
    </source>
</reference>
<organism evidence="1 2">
    <name type="scientific">Austropuccinia psidii MF-1</name>
    <dbReference type="NCBI Taxonomy" id="1389203"/>
    <lineage>
        <taxon>Eukaryota</taxon>
        <taxon>Fungi</taxon>
        <taxon>Dikarya</taxon>
        <taxon>Basidiomycota</taxon>
        <taxon>Pucciniomycotina</taxon>
        <taxon>Pucciniomycetes</taxon>
        <taxon>Pucciniales</taxon>
        <taxon>Sphaerophragmiaceae</taxon>
        <taxon>Austropuccinia</taxon>
    </lineage>
</organism>
<keyword evidence="2" id="KW-1185">Reference proteome</keyword>